<dbReference type="AlphaFoldDB" id="M3HCN2"/>
<name>M3HCN2_LEPIR</name>
<dbReference type="BioCyc" id="LINT1001599:G11K9-1900-MONOMER"/>
<reference evidence="1 2" key="1">
    <citation type="submission" date="2013-02" db="EMBL/GenBank/DDBJ databases">
        <authorList>
            <person name="Harkins D.M."/>
            <person name="Durkin A.S."/>
            <person name="Brinkac L.M."/>
            <person name="Haft D.H."/>
            <person name="Selengut J.D."/>
            <person name="Sanka R."/>
            <person name="DePew J."/>
            <person name="Purushe J."/>
            <person name="Tulsiani S.M."/>
            <person name="Graham G.C."/>
            <person name="Burns M.-A."/>
            <person name="Dohnt M.F."/>
            <person name="Smythe L.D."/>
            <person name="McKay D.B."/>
            <person name="Craig S.B."/>
            <person name="Vinetz J.M."/>
            <person name="Sutton G.G."/>
            <person name="Nierman W.C."/>
            <person name="Fouts D.E."/>
        </authorList>
    </citation>
    <scope>NUCLEOTIDE SEQUENCE [LARGE SCALE GENOMIC DNA]</scope>
    <source>
        <strain evidence="1 2">LT2186</strain>
    </source>
</reference>
<sequence>MSFNVFRILEFQTITVEEGGFFLHLLNIKSFLFFQNSI</sequence>
<dbReference type="EMBL" id="AFME02000250">
    <property type="protein sequence ID" value="EMG10460.1"/>
    <property type="molecule type" value="Genomic_DNA"/>
</dbReference>
<accession>M3HCN2</accession>
<gene>
    <name evidence="1" type="ORF">LEP1GSC151_1895</name>
</gene>
<organism evidence="1 2">
    <name type="scientific">Leptospira interrogans serovar Grippotyphosa str. LT2186</name>
    <dbReference type="NCBI Taxonomy" id="1001599"/>
    <lineage>
        <taxon>Bacteria</taxon>
        <taxon>Pseudomonadati</taxon>
        <taxon>Spirochaetota</taxon>
        <taxon>Spirochaetia</taxon>
        <taxon>Leptospirales</taxon>
        <taxon>Leptospiraceae</taxon>
        <taxon>Leptospira</taxon>
    </lineage>
</organism>
<evidence type="ECO:0000313" key="2">
    <source>
        <dbReference type="Proteomes" id="UP000011776"/>
    </source>
</evidence>
<evidence type="ECO:0000313" key="1">
    <source>
        <dbReference type="EMBL" id="EMG10460.1"/>
    </source>
</evidence>
<protein>
    <submittedName>
        <fullName evidence="1">Uncharacterized protein</fullName>
    </submittedName>
</protein>
<dbReference type="Proteomes" id="UP000011776">
    <property type="component" value="Unassembled WGS sequence"/>
</dbReference>
<proteinExistence type="predicted"/>
<comment type="caution">
    <text evidence="1">The sequence shown here is derived from an EMBL/GenBank/DDBJ whole genome shotgun (WGS) entry which is preliminary data.</text>
</comment>